<feature type="domain" description="Disease resistance N-terminal" evidence="7">
    <location>
        <begin position="665"/>
        <end position="738"/>
    </location>
</feature>
<evidence type="ECO:0000256" key="6">
    <source>
        <dbReference type="SAM" id="Coils"/>
    </source>
</evidence>
<feature type="coiled-coil region" evidence="6">
    <location>
        <begin position="1238"/>
        <end position="1272"/>
    </location>
</feature>
<evidence type="ECO:0000256" key="2">
    <source>
        <dbReference type="ARBA" id="ARBA00022614"/>
    </source>
</evidence>
<evidence type="ECO:0000259" key="7">
    <source>
        <dbReference type="Pfam" id="PF18052"/>
    </source>
</evidence>
<dbReference type="PANTHER" id="PTHR33377:SF36">
    <property type="entry name" value="OS01G0720900 PROTEIN"/>
    <property type="match status" value="1"/>
</dbReference>
<feature type="domain" description="Disease resistance N-terminal" evidence="7">
    <location>
        <begin position="29"/>
        <end position="96"/>
    </location>
</feature>
<accession>A0A0E0JNE0</accession>
<dbReference type="PANTHER" id="PTHR33377">
    <property type="entry name" value="OS10G0134700 PROTEIN-RELATED"/>
    <property type="match status" value="1"/>
</dbReference>
<protein>
    <recommendedName>
        <fullName evidence="7">Disease resistance N-terminal domain-containing protein</fullName>
    </recommendedName>
</protein>
<organism evidence="8">
    <name type="scientific">Oryza punctata</name>
    <name type="common">Red rice</name>
    <dbReference type="NCBI Taxonomy" id="4537"/>
    <lineage>
        <taxon>Eukaryota</taxon>
        <taxon>Viridiplantae</taxon>
        <taxon>Streptophyta</taxon>
        <taxon>Embryophyta</taxon>
        <taxon>Tracheophyta</taxon>
        <taxon>Spermatophyta</taxon>
        <taxon>Magnoliopsida</taxon>
        <taxon>Liliopsida</taxon>
        <taxon>Poales</taxon>
        <taxon>Poaceae</taxon>
        <taxon>BOP clade</taxon>
        <taxon>Oryzoideae</taxon>
        <taxon>Oryzeae</taxon>
        <taxon>Oryzinae</taxon>
        <taxon>Oryza</taxon>
    </lineage>
</organism>
<dbReference type="InterPro" id="IPR027417">
    <property type="entry name" value="P-loop_NTPase"/>
</dbReference>
<reference evidence="8" key="1">
    <citation type="submission" date="2015-04" db="UniProtKB">
        <authorList>
            <consortium name="EnsemblPlants"/>
        </authorList>
    </citation>
    <scope>IDENTIFICATION</scope>
</reference>
<keyword evidence="2" id="KW-0433">Leucine-rich repeat</keyword>
<dbReference type="Gene3D" id="3.40.50.300">
    <property type="entry name" value="P-loop containing nucleotide triphosphate hydrolases"/>
    <property type="match status" value="3"/>
</dbReference>
<sequence length="1512" mass="175364">MILQLQMMRKAMYKGYYMSISFVIDTYHHHHQGVAENLQQLHRMLLRIQAVVEEADSRRITNQAMLLQLRMMRDVMFRGYYFVDNFRYRIVQAQAKDEVGDHSLDLPPFSPLEQFCISTRARKIASEILEKKELQKMLGRLETIVSDMQEFVVLVSSYPRITRQPYCSYLLLENCMFGRQAEQERVIKFLLEQHPLGGAKGIDVLPIIGPGRIGKSTLVEHVCRDERVRKFFSKIVFYGPDSIENGDTVFLPDNNAIKYQNPASDEQSLAIIELVDEIGDETWRRILHSLRGDHITPVSKIIITSRSRKIETFGTTKALQLDFLPKEAFWYLFKTIAFGSTNPEEEPKLTSICMEIAAVVNGSFMGANITGGILRSNLSAQFWYNFLLRLKYFADRHFRLLGEHPRDSYNSNCGRTYIWMHKNYYGSSDAATYNFYEANSARLNNQPMVLLSDILIGNVKPQAKYEVLEWQSSIPPYYSYVVQYEILAQQPLMVPKRKRSRALFEELECCAIFREHPRDVYITNSGRTYIWIHEDYCGDSDAVAYNYYQVNSARLNDLPTVLRSRDILTGTVKPHQAKYYVLEWQSSIPPYYCYIVQYEIIAQPPLVVPKRKRSQVLTKELPPEKFDALERRSSTPPYYNYISHYEILARPPDMLPKRKQSRSVSFLIDRYHQQQQDVEENQHRLHRVLLRIEATVEEADQRCITNQAMLLQLRMLRDMMYRGYYFLDNFRYRNVQAKAQYEVGDHSLGLPHFCPLKRFCISTRTWRILSEVMEKKELQKMLDHLQSIVSDMQEFVVLMSSYPRMSRQPYCSYLLMENCMFGRQIEKETIINFLLEPHRPAGSKGIDVLPIIGPCRVGKTTLVEHVCHDEMVRKYFSKILLYGADSIEDGELVPLTEIGVIKHRNPVSTGQSLLIIELVNDMDDEAWTRILHRLRRDHLTPVSKIIITSRSNKIATFGTTEALQLDFLPEEEFWYFFKTMVFGSTNPEEEPELAAICMEIAALMNRSFMGTYIIGDILRSNLNPQFWYKFLECFKYYTDMHIRELGEHPSETYKRISGHTCVWTPENWCVAEATYALTYTLYQASSADLNDQPMVLASDVLVGNVQLQGKIDVLQWRSKIPPYYCYMAHFEVLTRPLHMPPKRKRSRPLSGELKSTEPSINDPLYHAFHALHLDSGLPMQFSSNMTTLDSSLALVGMLLLSCLPDCFTFSRHKNYITMDAFFSAVLGDLLSRSISFMVDSYYQQNQGVEENLQQLQRLLLRIQAIVEEADSRHITNQAMLLQLGMLSNMMYRGYYFLDNFRCQIVQAHAQDEVGDRSLGLSSFNPLKQFCFSTATRKMVSEVLERKELHKMLGHLESIVSDMQEFVVFVNSYPRMSRQPYCSYLLLENCMFGRQAEHESVVNFLLAPHPPCGEKVIDVLPIIGPGRVGKSTLVEHVCQDERVRKFFSTIVFYGLGSIENNGDMAFLPDSGAIKYRNLVSGKQSLAIIELVDEMDDETWRKILHSLRGDHTCE</sequence>
<feature type="domain" description="Disease resistance N-terminal" evidence="7">
    <location>
        <begin position="1226"/>
        <end position="1309"/>
    </location>
</feature>
<dbReference type="EnsemblPlants" id="OPUNC01G29060.4">
    <property type="protein sequence ID" value="OPUNC01G29060.4"/>
    <property type="gene ID" value="OPUNC01G29060"/>
</dbReference>
<dbReference type="Gramene" id="OPUNC01G29060.4">
    <property type="protein sequence ID" value="OPUNC01G29060.4"/>
    <property type="gene ID" value="OPUNC01G29060"/>
</dbReference>
<evidence type="ECO:0000256" key="4">
    <source>
        <dbReference type="ARBA" id="ARBA00022741"/>
    </source>
</evidence>
<dbReference type="InterPro" id="IPR041118">
    <property type="entry name" value="Rx_N"/>
</dbReference>
<dbReference type="SUPFAM" id="SSF52540">
    <property type="entry name" value="P-loop containing nucleoside triphosphate hydrolases"/>
    <property type="match status" value="3"/>
</dbReference>
<keyword evidence="5" id="KW-0611">Plant defense</keyword>
<evidence type="ECO:0000256" key="3">
    <source>
        <dbReference type="ARBA" id="ARBA00022737"/>
    </source>
</evidence>
<evidence type="ECO:0000256" key="5">
    <source>
        <dbReference type="ARBA" id="ARBA00022821"/>
    </source>
</evidence>
<evidence type="ECO:0000313" key="9">
    <source>
        <dbReference type="Proteomes" id="UP000026962"/>
    </source>
</evidence>
<evidence type="ECO:0000313" key="8">
    <source>
        <dbReference type="EnsemblPlants" id="OPUNC01G29060.4"/>
    </source>
</evidence>
<dbReference type="GO" id="GO:0006952">
    <property type="term" value="P:defense response"/>
    <property type="evidence" value="ECO:0007669"/>
    <property type="project" value="UniProtKB-KW"/>
</dbReference>
<keyword evidence="6" id="KW-0175">Coiled coil</keyword>
<dbReference type="Pfam" id="PF18052">
    <property type="entry name" value="Rx_N"/>
    <property type="match status" value="3"/>
</dbReference>
<keyword evidence="4" id="KW-0547">Nucleotide-binding</keyword>
<keyword evidence="9" id="KW-1185">Reference proteome</keyword>
<evidence type="ECO:0000256" key="1">
    <source>
        <dbReference type="ARBA" id="ARBA00008894"/>
    </source>
</evidence>
<reference evidence="8" key="2">
    <citation type="submission" date="2018-05" db="EMBL/GenBank/DDBJ databases">
        <title>OpunRS2 (Oryza punctata Reference Sequence Version 2).</title>
        <authorList>
            <person name="Zhang J."/>
            <person name="Kudrna D."/>
            <person name="Lee S."/>
            <person name="Talag J."/>
            <person name="Welchert J."/>
            <person name="Wing R.A."/>
        </authorList>
    </citation>
    <scope>NUCLEOTIDE SEQUENCE [LARGE SCALE GENOMIC DNA]</scope>
</reference>
<keyword evidence="3" id="KW-0677">Repeat</keyword>
<proteinExistence type="inferred from homology"/>
<dbReference type="Proteomes" id="UP000026962">
    <property type="component" value="Chromosome 1"/>
</dbReference>
<name>A0A0E0JNE0_ORYPU</name>
<dbReference type="GO" id="GO:0000166">
    <property type="term" value="F:nucleotide binding"/>
    <property type="evidence" value="ECO:0007669"/>
    <property type="project" value="UniProtKB-KW"/>
</dbReference>
<comment type="similarity">
    <text evidence="1">Belongs to the disease resistance NB-LRR family.</text>
</comment>